<protein>
    <submittedName>
        <fullName evidence="3">Ribosome biogenesis protein NOP53</fullName>
    </submittedName>
</protein>
<proteinExistence type="predicted"/>
<dbReference type="WBParaSite" id="maker-uti_cns_0000228-snap-gene-0.14-mRNA-1">
    <property type="protein sequence ID" value="maker-uti_cns_0000228-snap-gene-0.14-mRNA-1"/>
    <property type="gene ID" value="maker-uti_cns_0000228-snap-gene-0.14"/>
</dbReference>
<evidence type="ECO:0000256" key="1">
    <source>
        <dbReference type="SAM" id="MobiDB-lite"/>
    </source>
</evidence>
<name>A0A1I8FWJ1_9PLAT</name>
<feature type="region of interest" description="Disordered" evidence="1">
    <location>
        <begin position="260"/>
        <end position="282"/>
    </location>
</feature>
<keyword evidence="2" id="KW-1185">Reference proteome</keyword>
<sequence length="282" mass="31260">STTNCSADERRLRKELIAGKRAAAAANAWEGRVMNAKHLEQLPLQPDSATLPPSDTLIVAEELPSPTGNNGDDKPLTVAARREAWENKKPGSTLLRRLGNAPLLAGTAEFDAADQQEREVRQSMFETLKQLELEDDDANELLGSLVAEGPAALDNAADAAANRRKPTPEELWEVIHGFRAMLEEKKQQQQQQQQQPKRQQASALVRASSIPEGLCSLQQFKQPQQQQQKSADNAKKEDDDVFDQANEYLSVRLCKRGKSVGEGLDELDENDNDEDSEMDEIH</sequence>
<dbReference type="Proteomes" id="UP000095280">
    <property type="component" value="Unplaced"/>
</dbReference>
<feature type="compositionally biased region" description="Low complexity" evidence="1">
    <location>
        <begin position="188"/>
        <end position="200"/>
    </location>
</feature>
<organism evidence="2 3">
    <name type="scientific">Macrostomum lignano</name>
    <dbReference type="NCBI Taxonomy" id="282301"/>
    <lineage>
        <taxon>Eukaryota</taxon>
        <taxon>Metazoa</taxon>
        <taxon>Spiralia</taxon>
        <taxon>Lophotrochozoa</taxon>
        <taxon>Platyhelminthes</taxon>
        <taxon>Rhabditophora</taxon>
        <taxon>Macrostomorpha</taxon>
        <taxon>Macrostomida</taxon>
        <taxon>Macrostomidae</taxon>
        <taxon>Macrostomum</taxon>
    </lineage>
</organism>
<feature type="compositionally biased region" description="Low complexity" evidence="1">
    <location>
        <begin position="218"/>
        <end position="229"/>
    </location>
</feature>
<evidence type="ECO:0000313" key="3">
    <source>
        <dbReference type="WBParaSite" id="maker-uti_cns_0000228-snap-gene-0.14-mRNA-1"/>
    </source>
</evidence>
<evidence type="ECO:0000313" key="2">
    <source>
        <dbReference type="Proteomes" id="UP000095280"/>
    </source>
</evidence>
<reference evidence="3" key="1">
    <citation type="submission" date="2016-11" db="UniProtKB">
        <authorList>
            <consortium name="WormBaseParasite"/>
        </authorList>
    </citation>
    <scope>IDENTIFICATION</scope>
</reference>
<feature type="compositionally biased region" description="Acidic residues" evidence="1">
    <location>
        <begin position="263"/>
        <end position="282"/>
    </location>
</feature>
<dbReference type="AlphaFoldDB" id="A0A1I8FWJ1"/>
<accession>A0A1I8FWJ1</accession>
<feature type="region of interest" description="Disordered" evidence="1">
    <location>
        <begin position="183"/>
        <end position="242"/>
    </location>
</feature>